<dbReference type="InterPro" id="IPR001752">
    <property type="entry name" value="Kinesin_motor_dom"/>
</dbReference>
<dbReference type="Proteomes" id="UP001190700">
    <property type="component" value="Unassembled WGS sequence"/>
</dbReference>
<feature type="compositionally biased region" description="Basic and acidic residues" evidence="8">
    <location>
        <begin position="184"/>
        <end position="198"/>
    </location>
</feature>
<feature type="region of interest" description="Disordered" evidence="8">
    <location>
        <begin position="722"/>
        <end position="756"/>
    </location>
</feature>
<dbReference type="SUPFAM" id="SSF52540">
    <property type="entry name" value="P-loop containing nucleoside triphosphate hydrolases"/>
    <property type="match status" value="1"/>
</dbReference>
<keyword evidence="2 6" id="KW-0547">Nucleotide-binding</keyword>
<evidence type="ECO:0000259" key="9">
    <source>
        <dbReference type="PROSITE" id="PS50067"/>
    </source>
</evidence>
<evidence type="ECO:0000256" key="1">
    <source>
        <dbReference type="ARBA" id="ARBA00022701"/>
    </source>
</evidence>
<dbReference type="GO" id="GO:0003777">
    <property type="term" value="F:microtubule motor activity"/>
    <property type="evidence" value="ECO:0007669"/>
    <property type="project" value="InterPro"/>
</dbReference>
<dbReference type="EMBL" id="LGRX02005172">
    <property type="protein sequence ID" value="KAK3279021.1"/>
    <property type="molecule type" value="Genomic_DNA"/>
</dbReference>
<keyword evidence="1 7" id="KW-0493">Microtubule</keyword>
<evidence type="ECO:0000256" key="4">
    <source>
        <dbReference type="ARBA" id="ARBA00023054"/>
    </source>
</evidence>
<feature type="domain" description="Kinesin motor" evidence="9">
    <location>
        <begin position="28"/>
        <end position="416"/>
    </location>
</feature>
<dbReference type="Pfam" id="PF00225">
    <property type="entry name" value="Kinesin"/>
    <property type="match status" value="2"/>
</dbReference>
<dbReference type="GO" id="GO:0007018">
    <property type="term" value="P:microtubule-based movement"/>
    <property type="evidence" value="ECO:0007669"/>
    <property type="project" value="InterPro"/>
</dbReference>
<gene>
    <name evidence="10" type="ORF">CYMTET_13082</name>
</gene>
<sequence length="805" mass="87688">MPPKPTRPQRSDGNGGALQDGRGSKVMHMRVGVRVRPLNAKESGTTHSIVDLSEGKVVQVLDPDEKMGGRDYLRLDRNKDKVYQFDHAFDPAVSTADIHATMSSQLVAAVMDGYNGSAFAYGPTGSGKTYTMMGTSSQRGLIPLMVHDLFAHAEEHSEDSLFKFKITFIEIYNERVKDLLNQPQEKESHLDVREDANKGTHVSGGGSKAQAALPRCRGALRAKLRFPVAGEGSKGQAALPRYQLAGGRGGGGGAQEPGSGVSSPQELMDNLHRGNLYRTTERTNCNEASSRSHAVLQIVVQATDRFDNQSKMSKLSLIDLAGSERAYKTNARGARQVEGANINKSLLSLANCINALADKTKQVSHIPYRDSKLTRLLKDSLNGKSMTIMLTHVSPAADQFDETLNTLKYANRAKNIKPPQMPERNVVQHGQGHDIDEKVAVLQELKRAISDIAESMHPMAMKKPAGAPTRLAQHQAAGHPTLARVDSLSDVQRVVLDLNKQNPVAAQDPAMKAGFQMLDNMEQEECESISEELLALFHEQQNILKEIMSPAAMRPLGPSITPWPHKTLLPPLLVVPLPRAPKLHGRPVLVVDKAGVGGGRLGSEKSLQIQLTWAQEQGKPAEEVEGLRERAKEEQSCLVALQADLQALRSKIDQVVSAHRLHMLKVLVNQQEARCDAQRFKGQARMKVQLAQQLLQVWDAELPPVFKQLMGGIFDIKPAAGAPTPSKAPAAGDDGETVCTGSPPTISTPPQGDEDFGYDRSRDQPWVTLGQAAVVMNEGALQALQGGPMLVHLRYSIFRVEGLKN</sequence>
<keyword evidence="5 6" id="KW-0505">Motor protein</keyword>
<feature type="region of interest" description="Disordered" evidence="8">
    <location>
        <begin position="184"/>
        <end position="210"/>
    </location>
</feature>
<dbReference type="GO" id="GO:0005524">
    <property type="term" value="F:ATP binding"/>
    <property type="evidence" value="ECO:0007669"/>
    <property type="project" value="UniProtKB-UniRule"/>
</dbReference>
<dbReference type="PANTHER" id="PTHR47968:SF13">
    <property type="entry name" value="KINESIN-LIKE PROTEIN KIF19 ISOFORM X1"/>
    <property type="match status" value="1"/>
</dbReference>
<dbReference type="PANTHER" id="PTHR47968">
    <property type="entry name" value="CENTROMERE PROTEIN E"/>
    <property type="match status" value="1"/>
</dbReference>
<dbReference type="InterPro" id="IPR027640">
    <property type="entry name" value="Kinesin-like_fam"/>
</dbReference>
<comment type="similarity">
    <text evidence="6 7">Belongs to the TRAFAC class myosin-kinesin ATPase superfamily. Kinesin family.</text>
</comment>
<evidence type="ECO:0000313" key="10">
    <source>
        <dbReference type="EMBL" id="KAK3279021.1"/>
    </source>
</evidence>
<evidence type="ECO:0000256" key="7">
    <source>
        <dbReference type="RuleBase" id="RU000394"/>
    </source>
</evidence>
<dbReference type="GO" id="GO:0005874">
    <property type="term" value="C:microtubule"/>
    <property type="evidence" value="ECO:0007669"/>
    <property type="project" value="UniProtKB-KW"/>
</dbReference>
<dbReference type="InterPro" id="IPR036961">
    <property type="entry name" value="Kinesin_motor_dom_sf"/>
</dbReference>
<reference evidence="10 11" key="1">
    <citation type="journal article" date="2015" name="Genome Biol. Evol.">
        <title>Comparative Genomics of a Bacterivorous Green Alga Reveals Evolutionary Causalities and Consequences of Phago-Mixotrophic Mode of Nutrition.</title>
        <authorList>
            <person name="Burns J.A."/>
            <person name="Paasch A."/>
            <person name="Narechania A."/>
            <person name="Kim E."/>
        </authorList>
    </citation>
    <scope>NUCLEOTIDE SEQUENCE [LARGE SCALE GENOMIC DNA]</scope>
    <source>
        <strain evidence="10 11">PLY_AMNH</strain>
    </source>
</reference>
<dbReference type="PROSITE" id="PS50067">
    <property type="entry name" value="KINESIN_MOTOR_2"/>
    <property type="match status" value="1"/>
</dbReference>
<accession>A0AAE0GKE7</accession>
<comment type="caution">
    <text evidence="10">The sequence shown here is derived from an EMBL/GenBank/DDBJ whole genome shotgun (WGS) entry which is preliminary data.</text>
</comment>
<feature type="compositionally biased region" description="Polar residues" evidence="8">
    <location>
        <begin position="739"/>
        <end position="750"/>
    </location>
</feature>
<dbReference type="PROSITE" id="PS00411">
    <property type="entry name" value="KINESIN_MOTOR_1"/>
    <property type="match status" value="1"/>
</dbReference>
<feature type="region of interest" description="Disordered" evidence="8">
    <location>
        <begin position="244"/>
        <end position="265"/>
    </location>
</feature>
<protein>
    <recommendedName>
        <fullName evidence="7">Kinesin-like protein</fullName>
    </recommendedName>
</protein>
<dbReference type="PRINTS" id="PR00380">
    <property type="entry name" value="KINESINHEAVY"/>
</dbReference>
<keyword evidence="3 6" id="KW-0067">ATP-binding</keyword>
<evidence type="ECO:0000256" key="2">
    <source>
        <dbReference type="ARBA" id="ARBA00022741"/>
    </source>
</evidence>
<evidence type="ECO:0000256" key="8">
    <source>
        <dbReference type="SAM" id="MobiDB-lite"/>
    </source>
</evidence>
<feature type="region of interest" description="Disordered" evidence="8">
    <location>
        <begin position="1"/>
        <end position="26"/>
    </location>
</feature>
<dbReference type="GO" id="GO:0008017">
    <property type="term" value="F:microtubule binding"/>
    <property type="evidence" value="ECO:0007669"/>
    <property type="project" value="InterPro"/>
</dbReference>
<feature type="compositionally biased region" description="Gly residues" evidence="8">
    <location>
        <begin position="246"/>
        <end position="255"/>
    </location>
</feature>
<keyword evidence="4" id="KW-0175">Coiled coil</keyword>
<dbReference type="Gene3D" id="3.40.850.10">
    <property type="entry name" value="Kinesin motor domain"/>
    <property type="match status" value="1"/>
</dbReference>
<dbReference type="InterPro" id="IPR027417">
    <property type="entry name" value="P-loop_NTPase"/>
</dbReference>
<proteinExistence type="inferred from homology"/>
<evidence type="ECO:0000256" key="6">
    <source>
        <dbReference type="PROSITE-ProRule" id="PRU00283"/>
    </source>
</evidence>
<dbReference type="AlphaFoldDB" id="A0AAE0GKE7"/>
<evidence type="ECO:0000256" key="3">
    <source>
        <dbReference type="ARBA" id="ARBA00022840"/>
    </source>
</evidence>
<organism evidence="10 11">
    <name type="scientific">Cymbomonas tetramitiformis</name>
    <dbReference type="NCBI Taxonomy" id="36881"/>
    <lineage>
        <taxon>Eukaryota</taxon>
        <taxon>Viridiplantae</taxon>
        <taxon>Chlorophyta</taxon>
        <taxon>Pyramimonadophyceae</taxon>
        <taxon>Pyramimonadales</taxon>
        <taxon>Pyramimonadaceae</taxon>
        <taxon>Cymbomonas</taxon>
    </lineage>
</organism>
<name>A0AAE0GKE7_9CHLO</name>
<evidence type="ECO:0000313" key="11">
    <source>
        <dbReference type="Proteomes" id="UP001190700"/>
    </source>
</evidence>
<dbReference type="SMART" id="SM00129">
    <property type="entry name" value="KISc"/>
    <property type="match status" value="1"/>
</dbReference>
<evidence type="ECO:0000256" key="5">
    <source>
        <dbReference type="ARBA" id="ARBA00023175"/>
    </source>
</evidence>
<dbReference type="InterPro" id="IPR019821">
    <property type="entry name" value="Kinesin_motor_CS"/>
</dbReference>
<feature type="binding site" evidence="6">
    <location>
        <begin position="122"/>
        <end position="129"/>
    </location>
    <ligand>
        <name>ATP</name>
        <dbReference type="ChEBI" id="CHEBI:30616"/>
    </ligand>
</feature>
<keyword evidence="11" id="KW-1185">Reference proteome</keyword>